<dbReference type="EMBL" id="CP016809">
    <property type="protein sequence ID" value="ANY71977.1"/>
    <property type="molecule type" value="Genomic_DNA"/>
</dbReference>
<dbReference type="SUPFAM" id="SSF51445">
    <property type="entry name" value="(Trans)glycosidases"/>
    <property type="match status" value="1"/>
</dbReference>
<dbReference type="GO" id="GO:0016787">
    <property type="term" value="F:hydrolase activity"/>
    <property type="evidence" value="ECO:0007669"/>
    <property type="project" value="UniProtKB-KW"/>
</dbReference>
<gene>
    <name evidence="2" type="ORF">BBD41_04875</name>
</gene>
<evidence type="ECO:0000259" key="1">
    <source>
        <dbReference type="Pfam" id="PF00704"/>
    </source>
</evidence>
<dbReference type="InterPro" id="IPR029070">
    <property type="entry name" value="Chitinase_insertion_sf"/>
</dbReference>
<organism evidence="2">
    <name type="scientific">Paenibacillus ihbetae</name>
    <dbReference type="NCBI Taxonomy" id="1870820"/>
    <lineage>
        <taxon>Bacteria</taxon>
        <taxon>Bacillati</taxon>
        <taxon>Bacillota</taxon>
        <taxon>Bacilli</taxon>
        <taxon>Bacillales</taxon>
        <taxon>Paenibacillaceae</taxon>
        <taxon>Paenibacillus</taxon>
    </lineage>
</organism>
<dbReference type="Gene3D" id="3.10.50.10">
    <property type="match status" value="1"/>
</dbReference>
<proteinExistence type="predicted"/>
<accession>A0A1B2DWG4</accession>
<name>A0A1B2DWG4_9BACL</name>
<dbReference type="GO" id="GO:0005975">
    <property type="term" value="P:carbohydrate metabolic process"/>
    <property type="evidence" value="ECO:0007669"/>
    <property type="project" value="InterPro"/>
</dbReference>
<evidence type="ECO:0000313" key="2">
    <source>
        <dbReference type="EMBL" id="ANY71977.1"/>
    </source>
</evidence>
<sequence length="354" mass="39028">MSLNKKWIWAAAVTILAAAFFLWREWRSGADELPPPPSSGIRLSAWIADWQWKPGVLDLEQLGGSVKGLSMFAAYFNHRDELHFTEQYGEALPEVREAATAAGVERMLLTIVNDRFGEDGTAVQKDPDLVSRLVATDTSREKHINQIVDTVKDSGFDGVEIDYEKVHKRDLRKLTLFYGELYERLQAEGLSLRIVIEPGLKTEGLDFPEGPSYVMMAYNLYGGHSGPGPKADHRMIRNLADKLRSFPGNTSLALSVGGFDWPDGGKVASLTEKRAAELADSSSAAPQRDADSGALHFEYTDDAGVRHTVWYADGTTLAGWMATAMNAGISDIAIWRLGELVPDTLKRLREEAGS</sequence>
<dbReference type="KEGG" id="pib:BBD41_04875"/>
<dbReference type="PANTHER" id="PTHR46066:SF2">
    <property type="entry name" value="CHITINASE DOMAIN-CONTAINING PROTEIN 1"/>
    <property type="match status" value="1"/>
</dbReference>
<dbReference type="RefSeq" id="WP_099476867.1">
    <property type="nucleotide sequence ID" value="NZ_CP016809.1"/>
</dbReference>
<dbReference type="PANTHER" id="PTHR46066">
    <property type="entry name" value="CHITINASE DOMAIN-CONTAINING PROTEIN 1 FAMILY MEMBER"/>
    <property type="match status" value="1"/>
</dbReference>
<keyword evidence="2" id="KW-0378">Hydrolase</keyword>
<dbReference type="Pfam" id="PF00704">
    <property type="entry name" value="Glyco_hydro_18"/>
    <property type="match status" value="1"/>
</dbReference>
<dbReference type="AlphaFoldDB" id="A0A1B2DWG4"/>
<dbReference type="InterPro" id="IPR017853">
    <property type="entry name" value="GH"/>
</dbReference>
<protein>
    <submittedName>
        <fullName evidence="2">Glycosyl hydrolase</fullName>
    </submittedName>
</protein>
<feature type="domain" description="GH18" evidence="1">
    <location>
        <begin position="131"/>
        <end position="337"/>
    </location>
</feature>
<dbReference type="Gene3D" id="3.20.20.80">
    <property type="entry name" value="Glycosidases"/>
    <property type="match status" value="1"/>
</dbReference>
<dbReference type="InterPro" id="IPR001223">
    <property type="entry name" value="Glyco_hydro18_cat"/>
</dbReference>
<reference evidence="2" key="1">
    <citation type="submission" date="2016-08" db="EMBL/GenBank/DDBJ databases">
        <title>Complete Genome Seqeunce of Paenibacillus sp. nov. IHBB 9852 from high altitute lake of Indian trans-Himalayas.</title>
        <authorList>
            <person name="Kiran S."/>
            <person name="Swarnkar M.K."/>
            <person name="Rana A."/>
            <person name="Tewari R."/>
            <person name="Gulati A."/>
        </authorList>
    </citation>
    <scope>NUCLEOTIDE SEQUENCE [LARGE SCALE GENOMIC DNA]</scope>
    <source>
        <strain evidence="2">IHBB 9852</strain>
    </source>
</reference>